<dbReference type="InterPro" id="IPR011757">
    <property type="entry name" value="Lytic_transglycosylase_MltB"/>
</dbReference>
<dbReference type="CDD" id="cd13399">
    <property type="entry name" value="Slt35-like"/>
    <property type="match status" value="1"/>
</dbReference>
<dbReference type="RefSeq" id="WP_190764119.1">
    <property type="nucleotide sequence ID" value="NZ_JACXLD010000003.1"/>
</dbReference>
<keyword evidence="5" id="KW-1185">Reference proteome</keyword>
<reference evidence="4" key="1">
    <citation type="submission" date="2020-09" db="EMBL/GenBank/DDBJ databases">
        <authorList>
            <person name="Yoon J.-W."/>
        </authorList>
    </citation>
    <scope>NUCLEOTIDE SEQUENCE</scope>
    <source>
        <strain evidence="4">KMU-158</strain>
    </source>
</reference>
<dbReference type="AlphaFoldDB" id="A0A927C3C2"/>
<dbReference type="InterPro" id="IPR031304">
    <property type="entry name" value="SLT_2"/>
</dbReference>
<evidence type="ECO:0000256" key="2">
    <source>
        <dbReference type="SAM" id="SignalP"/>
    </source>
</evidence>
<dbReference type="FunFam" id="1.10.8.350:FF:000001">
    <property type="entry name" value="Lytic murein transglycosylase B"/>
    <property type="match status" value="1"/>
</dbReference>
<dbReference type="SUPFAM" id="SSF53955">
    <property type="entry name" value="Lysozyme-like"/>
    <property type="match status" value="1"/>
</dbReference>
<comment type="caution">
    <text evidence="4">The sequence shown here is derived from an EMBL/GenBank/DDBJ whole genome shotgun (WGS) entry which is preliminary data.</text>
</comment>
<protein>
    <submittedName>
        <fullName evidence="4">Lytic murein transglycosylase B</fullName>
    </submittedName>
</protein>
<gene>
    <name evidence="4" type="primary">mltB</name>
    <name evidence="4" type="ORF">IB286_07555</name>
</gene>
<feature type="signal peptide" evidence="2">
    <location>
        <begin position="1"/>
        <end position="31"/>
    </location>
</feature>
<dbReference type="InterPro" id="IPR023346">
    <property type="entry name" value="Lysozyme-like_dom_sf"/>
</dbReference>
<feature type="domain" description="Transglycosylase SLT" evidence="3">
    <location>
        <begin position="36"/>
        <end position="328"/>
    </location>
</feature>
<dbReference type="Pfam" id="PF13406">
    <property type="entry name" value="SLT_2"/>
    <property type="match status" value="1"/>
</dbReference>
<dbReference type="NCBIfam" id="TIGR02282">
    <property type="entry name" value="MltB"/>
    <property type="match status" value="1"/>
</dbReference>
<feature type="active site" evidence="1">
    <location>
        <position position="132"/>
    </location>
</feature>
<accession>A0A927C3C2</accession>
<dbReference type="GO" id="GO:0008933">
    <property type="term" value="F:peptidoglycan lytic transglycosylase activity"/>
    <property type="evidence" value="ECO:0007669"/>
    <property type="project" value="TreeGrafter"/>
</dbReference>
<dbReference type="GO" id="GO:0009253">
    <property type="term" value="P:peptidoglycan catabolic process"/>
    <property type="evidence" value="ECO:0007669"/>
    <property type="project" value="TreeGrafter"/>
</dbReference>
<dbReference type="EMBL" id="JACXLD010000003">
    <property type="protein sequence ID" value="MBD2858866.1"/>
    <property type="molecule type" value="Genomic_DNA"/>
</dbReference>
<organism evidence="4 5">
    <name type="scientific">Spongiibacter pelagi</name>
    <dbReference type="NCBI Taxonomy" id="2760804"/>
    <lineage>
        <taxon>Bacteria</taxon>
        <taxon>Pseudomonadati</taxon>
        <taxon>Pseudomonadota</taxon>
        <taxon>Gammaproteobacteria</taxon>
        <taxon>Cellvibrionales</taxon>
        <taxon>Spongiibacteraceae</taxon>
        <taxon>Spongiibacter</taxon>
    </lineage>
</organism>
<dbReference type="PANTHER" id="PTHR30163:SF9">
    <property type="entry name" value="MEMBRANE-BOUND LYTIC MUREIN TRANSGLYCOSYLASE B"/>
    <property type="match status" value="1"/>
</dbReference>
<dbReference type="Proteomes" id="UP000610558">
    <property type="component" value="Unassembled WGS sequence"/>
</dbReference>
<dbReference type="Gene3D" id="1.10.8.350">
    <property type="entry name" value="Bacterial muramidase"/>
    <property type="match status" value="1"/>
</dbReference>
<sequence length="342" mass="37836">MRNTVKSAWVKSALAKLAVAAAVSLPAVSMANYSEHPQAQSFIETMTKKHGFDANWVNGVLAGAEKKQSILDAIARPAESVMTWGRYRRIFIQDTRIDQGVEFWNTYRDALERAEAEYGVPAQMIVGIIGVETRYGRNKGSYRVVDALATLGFDYPKRGKFFLGQLEQYLLMVREQQFEPFSLVGSYAGAMGYGQFIPSSYRAYAVDFDGDNQADIVNNPVDAIGSVANYFAEHGWKKGEPVAFPALLAKSVDDAQFNTGLKPVKTLSELAKVGIRPEAKLAGELKATAMKLDGAEGDEYWVGLNNFYVITRYNHSAMYAMAAWQLSQLVAEKYHASMTASR</sequence>
<name>A0A927C3C2_9GAMM</name>
<dbReference type="InterPro" id="IPR043426">
    <property type="entry name" value="MltB-like"/>
</dbReference>
<keyword evidence="2" id="KW-0732">Signal</keyword>
<proteinExistence type="predicted"/>
<evidence type="ECO:0000256" key="1">
    <source>
        <dbReference type="PIRSR" id="PIRSR611757-1"/>
    </source>
</evidence>
<feature type="chain" id="PRO_5037917848" evidence="2">
    <location>
        <begin position="32"/>
        <end position="342"/>
    </location>
</feature>
<dbReference type="PANTHER" id="PTHR30163">
    <property type="entry name" value="MEMBRANE-BOUND LYTIC MUREIN TRANSGLYCOSYLASE B"/>
    <property type="match status" value="1"/>
</dbReference>
<evidence type="ECO:0000259" key="3">
    <source>
        <dbReference type="Pfam" id="PF13406"/>
    </source>
</evidence>
<evidence type="ECO:0000313" key="5">
    <source>
        <dbReference type="Proteomes" id="UP000610558"/>
    </source>
</evidence>
<evidence type="ECO:0000313" key="4">
    <source>
        <dbReference type="EMBL" id="MBD2858866.1"/>
    </source>
</evidence>
<dbReference type="Gene3D" id="1.10.530.10">
    <property type="match status" value="1"/>
</dbReference>